<organism evidence="2 3">
    <name type="scientific">Elsinoe australis</name>
    <dbReference type="NCBI Taxonomy" id="40998"/>
    <lineage>
        <taxon>Eukaryota</taxon>
        <taxon>Fungi</taxon>
        <taxon>Dikarya</taxon>
        <taxon>Ascomycota</taxon>
        <taxon>Pezizomycotina</taxon>
        <taxon>Dothideomycetes</taxon>
        <taxon>Dothideomycetidae</taxon>
        <taxon>Myriangiales</taxon>
        <taxon>Elsinoaceae</taxon>
        <taxon>Elsinoe</taxon>
    </lineage>
</organism>
<evidence type="ECO:0000313" key="3">
    <source>
        <dbReference type="Proteomes" id="UP000308133"/>
    </source>
</evidence>
<protein>
    <submittedName>
        <fullName evidence="2">Uncharacterized protein</fullName>
    </submittedName>
</protein>
<gene>
    <name evidence="2" type="ORF">C1H76_2714</name>
</gene>
<dbReference type="Proteomes" id="UP000308133">
    <property type="component" value="Unassembled WGS sequence"/>
</dbReference>
<name>A0A4U7B1I6_9PEZI</name>
<accession>A0A4U7B1I6</accession>
<sequence length="301" mass="33527">MSTSQTSPAPPIQPIQSEGAMGSPTLPAGPAVSPEPSPYPKDMSSALTLQRTTSSNSNVTKTFSIPDKHFGLEIAPKDLAQTYPSPASKAQEHEAQALVQAPKPGTGPISPTTPVKIRPRCDSSVHEDPFHHSRPQELASLLARVGESAESMCEEYRQQKTLCTHLEESMSQQQSQCFSMEEMKRQNDHELEQVSQSIASYRSIVNCALESFGKSAEAVNVRDFIDSQYVECCRKHEYLAQKSIEIQGQVAQEDNRRLQIGSDLANVNVRIRELRQKWQVCEQLSAVAKLDKLRNMFRSEW</sequence>
<dbReference type="AlphaFoldDB" id="A0A4U7B1I6"/>
<reference evidence="2 3" key="1">
    <citation type="submission" date="2018-02" db="EMBL/GenBank/DDBJ databases">
        <title>Draft genome sequences of Elsinoe sp., causing black scab on jojoba.</title>
        <authorList>
            <person name="Stodart B."/>
            <person name="Jeffress S."/>
            <person name="Ash G."/>
            <person name="Arun Chinnappa K."/>
        </authorList>
    </citation>
    <scope>NUCLEOTIDE SEQUENCE [LARGE SCALE GENOMIC DNA]</scope>
    <source>
        <strain evidence="2 3">Hillstone_2</strain>
    </source>
</reference>
<dbReference type="EMBL" id="PTQR01000033">
    <property type="protein sequence ID" value="TKX25058.1"/>
    <property type="molecule type" value="Genomic_DNA"/>
</dbReference>
<evidence type="ECO:0000256" key="1">
    <source>
        <dbReference type="SAM" id="MobiDB-lite"/>
    </source>
</evidence>
<comment type="caution">
    <text evidence="2">The sequence shown here is derived from an EMBL/GenBank/DDBJ whole genome shotgun (WGS) entry which is preliminary data.</text>
</comment>
<evidence type="ECO:0000313" key="2">
    <source>
        <dbReference type="EMBL" id="TKX25058.1"/>
    </source>
</evidence>
<feature type="region of interest" description="Disordered" evidence="1">
    <location>
        <begin position="1"/>
        <end position="61"/>
    </location>
</feature>
<feature type="compositionally biased region" description="Polar residues" evidence="1">
    <location>
        <begin position="45"/>
        <end position="61"/>
    </location>
</feature>
<proteinExistence type="predicted"/>